<evidence type="ECO:0000313" key="2">
    <source>
        <dbReference type="Proteomes" id="UP000299102"/>
    </source>
</evidence>
<dbReference type="EMBL" id="BGZK01000074">
    <property type="protein sequence ID" value="GBP15735.1"/>
    <property type="molecule type" value="Genomic_DNA"/>
</dbReference>
<dbReference type="AlphaFoldDB" id="A0A4C1TP44"/>
<reference evidence="1 2" key="1">
    <citation type="journal article" date="2019" name="Commun. Biol.">
        <title>The bagworm genome reveals a unique fibroin gene that provides high tensile strength.</title>
        <authorList>
            <person name="Kono N."/>
            <person name="Nakamura H."/>
            <person name="Ohtoshi R."/>
            <person name="Tomita M."/>
            <person name="Numata K."/>
            <person name="Arakawa K."/>
        </authorList>
    </citation>
    <scope>NUCLEOTIDE SEQUENCE [LARGE SCALE GENOMIC DNA]</scope>
</reference>
<proteinExistence type="predicted"/>
<organism evidence="1 2">
    <name type="scientific">Eumeta variegata</name>
    <name type="common">Bagworm moth</name>
    <name type="synonym">Eumeta japonica</name>
    <dbReference type="NCBI Taxonomy" id="151549"/>
    <lineage>
        <taxon>Eukaryota</taxon>
        <taxon>Metazoa</taxon>
        <taxon>Ecdysozoa</taxon>
        <taxon>Arthropoda</taxon>
        <taxon>Hexapoda</taxon>
        <taxon>Insecta</taxon>
        <taxon>Pterygota</taxon>
        <taxon>Neoptera</taxon>
        <taxon>Endopterygota</taxon>
        <taxon>Lepidoptera</taxon>
        <taxon>Glossata</taxon>
        <taxon>Ditrysia</taxon>
        <taxon>Tineoidea</taxon>
        <taxon>Psychidae</taxon>
        <taxon>Oiketicinae</taxon>
        <taxon>Eumeta</taxon>
    </lineage>
</organism>
<gene>
    <name evidence="1" type="ORF">EVAR_93923_1</name>
</gene>
<protein>
    <submittedName>
        <fullName evidence="1">Uncharacterized protein</fullName>
    </submittedName>
</protein>
<comment type="caution">
    <text evidence="1">The sequence shown here is derived from an EMBL/GenBank/DDBJ whole genome shotgun (WGS) entry which is preliminary data.</text>
</comment>
<dbReference type="Proteomes" id="UP000299102">
    <property type="component" value="Unassembled WGS sequence"/>
</dbReference>
<sequence>MTVVNNDHVRDRRLNVSSEARNERLNSVLAEKILVVPAVAKFSPCERDGEGGEKPLMGRPCARAHRCVRLAQTKNLLNNVNLQWREQNAITPSFKKRPYGMEMPSARNNGNKIGVYIKDKRISCHSFVSLYDVPYSTNVVFGRRHRRTSLTQIVSQIRATTFEFVKPVINSDKGWSVS</sequence>
<accession>A0A4C1TP44</accession>
<name>A0A4C1TP44_EUMVA</name>
<evidence type="ECO:0000313" key="1">
    <source>
        <dbReference type="EMBL" id="GBP15735.1"/>
    </source>
</evidence>
<keyword evidence="2" id="KW-1185">Reference proteome</keyword>